<dbReference type="InterPro" id="IPR005288">
    <property type="entry name" value="NadB"/>
</dbReference>
<dbReference type="Proteomes" id="UP000234789">
    <property type="component" value="Unassembled WGS sequence"/>
</dbReference>
<keyword evidence="2" id="KW-1185">Reference proteome</keyword>
<proteinExistence type="predicted"/>
<name>A0A2N5N1Y1_9BACL</name>
<dbReference type="PRINTS" id="PR00368">
    <property type="entry name" value="FADPNR"/>
</dbReference>
<gene>
    <name evidence="1" type="ORF">B8V81_2781</name>
</gene>
<comment type="caution">
    <text evidence="1">The sequence shown here is derived from an EMBL/GenBank/DDBJ whole genome shotgun (WGS) entry which is preliminary data.</text>
</comment>
<dbReference type="OrthoDB" id="615715at2"/>
<dbReference type="Gene3D" id="3.50.50.60">
    <property type="entry name" value="FAD/NAD(P)-binding domain"/>
    <property type="match status" value="1"/>
</dbReference>
<dbReference type="AlphaFoldDB" id="A0A2N5N1Y1"/>
<protein>
    <recommendedName>
        <fullName evidence="3">FAD dependent oxidoreductase</fullName>
    </recommendedName>
</protein>
<evidence type="ECO:0008006" key="3">
    <source>
        <dbReference type="Google" id="ProtNLM"/>
    </source>
</evidence>
<reference evidence="1 2" key="1">
    <citation type="submission" date="2017-05" db="EMBL/GenBank/DDBJ databases">
        <title>Functional genome analysis of Paenibacillus pasadenensis strain R16: insights on endophytic life style and antifungal activity.</title>
        <authorList>
            <person name="Passera A."/>
            <person name="Marcolungo L."/>
            <person name="Casati P."/>
            <person name="Brasca M."/>
            <person name="Quaglino F."/>
            <person name="Delledonne M."/>
        </authorList>
    </citation>
    <scope>NUCLEOTIDE SEQUENCE [LARGE SCALE GENOMIC DNA]</scope>
    <source>
        <strain evidence="1 2">R16</strain>
    </source>
</reference>
<evidence type="ECO:0000313" key="2">
    <source>
        <dbReference type="Proteomes" id="UP000234789"/>
    </source>
</evidence>
<dbReference type="PANTHER" id="PTHR42716">
    <property type="entry name" value="L-ASPARTATE OXIDASE"/>
    <property type="match status" value="1"/>
</dbReference>
<dbReference type="GO" id="GO:0009435">
    <property type="term" value="P:NAD+ biosynthetic process"/>
    <property type="evidence" value="ECO:0007669"/>
    <property type="project" value="InterPro"/>
</dbReference>
<dbReference type="PANTHER" id="PTHR42716:SF1">
    <property type="entry name" value="SLL0471 PROTEIN"/>
    <property type="match status" value="1"/>
</dbReference>
<dbReference type="Pfam" id="PF12831">
    <property type="entry name" value="FAD_oxidored"/>
    <property type="match status" value="1"/>
</dbReference>
<dbReference type="InterPro" id="IPR036188">
    <property type="entry name" value="FAD/NAD-bd_sf"/>
</dbReference>
<dbReference type="RefSeq" id="WP_052333538.1">
    <property type="nucleotide sequence ID" value="NZ_BIMM01000138.1"/>
</dbReference>
<accession>A0A2N5N1Y1</accession>
<organism evidence="1 2">
    <name type="scientific">Paenibacillus pasadenensis</name>
    <dbReference type="NCBI Taxonomy" id="217090"/>
    <lineage>
        <taxon>Bacteria</taxon>
        <taxon>Bacillati</taxon>
        <taxon>Bacillota</taxon>
        <taxon>Bacilli</taxon>
        <taxon>Bacillales</taxon>
        <taxon>Paenibacillaceae</taxon>
        <taxon>Paenibacillus</taxon>
    </lineage>
</organism>
<dbReference type="SUPFAM" id="SSF51905">
    <property type="entry name" value="FAD/NAD(P)-binding domain"/>
    <property type="match status" value="1"/>
</dbReference>
<dbReference type="EMBL" id="NFEZ01000004">
    <property type="protein sequence ID" value="PLT44350.1"/>
    <property type="molecule type" value="Genomic_DNA"/>
</dbReference>
<dbReference type="GO" id="GO:0008734">
    <property type="term" value="F:L-aspartate oxidase activity"/>
    <property type="evidence" value="ECO:0007669"/>
    <property type="project" value="InterPro"/>
</dbReference>
<evidence type="ECO:0000313" key="1">
    <source>
        <dbReference type="EMBL" id="PLT44350.1"/>
    </source>
</evidence>
<sequence length="545" mass="60378">MNEPTSQRGGKRPDERLEADIVIIGGGLGGTAAALAAARAGKSVILTEETDWIGGQLTSQAVPPDEHRWIETEGCTASFRELRERIRDYYRDSYPLTEQARANPILNPGSGWVSRLAHEPRVALAVLQAMLAPYVNSGRLRVLYHASPASAQVEGDEVRSVTVSVRGGSRRIELAGAYVLDATETGELLPLTGTEYRIGAESRAETGEPHAPEEALPDDVQAFTHVGAMEYVPGADFTMERPPEMYGYWSRLVPPFSPYPLLSWFATDANDTTKKKEFTLLPNGQGVTSLWDYRRIIDPRHLAVPLYPGEQSLLNWAQNDYYLGSIMDVPDDVRRDRLYAARQLTLSVVYWLQTDAPRLDGGKGWPGLRLRGDIVGTEDGLAKSVYIRESRRIRALQTVTEADVSQELRGAEGIRRYEDSVGVGSYHLDLHHTTVTHRSFYIPSYPYEIPLGALIPVRTANLLPACKNIGVTQISNGCYRLHPTEWNVGEAAGLLAAYCLDVSRRPREVHGDAALRTGYQERLSAHGVQLHWSDRVAQEVVEAPK</sequence>